<feature type="region of interest" description="Disordered" evidence="6">
    <location>
        <begin position="2223"/>
        <end position="2273"/>
    </location>
</feature>
<evidence type="ECO:0000256" key="6">
    <source>
        <dbReference type="SAM" id="MobiDB-lite"/>
    </source>
</evidence>
<name>A0ABM1BVI8_LIMPO</name>
<feature type="region of interest" description="Disordered" evidence="6">
    <location>
        <begin position="1641"/>
        <end position="1685"/>
    </location>
</feature>
<proteinExistence type="predicted"/>
<feature type="compositionally biased region" description="Basic and acidic residues" evidence="6">
    <location>
        <begin position="1763"/>
        <end position="1791"/>
    </location>
</feature>
<feature type="coiled-coil region" evidence="5">
    <location>
        <begin position="471"/>
        <end position="498"/>
    </location>
</feature>
<feature type="region of interest" description="Disordered" evidence="6">
    <location>
        <begin position="129"/>
        <end position="153"/>
    </location>
</feature>
<protein>
    <submittedName>
        <fullName evidence="10">Leucine-rich repeat-containing protein DDB_G0290503 isoform X1</fullName>
    </submittedName>
</protein>
<feature type="domain" description="PH" evidence="7">
    <location>
        <begin position="526"/>
        <end position="639"/>
    </location>
</feature>
<feature type="coiled-coil region" evidence="5">
    <location>
        <begin position="1704"/>
        <end position="1752"/>
    </location>
</feature>
<evidence type="ECO:0000256" key="5">
    <source>
        <dbReference type="SAM" id="Coils"/>
    </source>
</evidence>
<comment type="subcellular location">
    <subcellularLocation>
        <location evidence="1">Cytoplasm</location>
    </subcellularLocation>
</comment>
<dbReference type="SUPFAM" id="SSF48065">
    <property type="entry name" value="DBL homology domain (DH-domain)"/>
    <property type="match status" value="1"/>
</dbReference>
<feature type="compositionally biased region" description="Basic and acidic residues" evidence="6">
    <location>
        <begin position="1842"/>
        <end position="1851"/>
    </location>
</feature>
<feature type="compositionally biased region" description="Basic and acidic residues" evidence="6">
    <location>
        <begin position="1229"/>
        <end position="1268"/>
    </location>
</feature>
<dbReference type="CDD" id="cd00160">
    <property type="entry name" value="RhoGEF"/>
    <property type="match status" value="1"/>
</dbReference>
<dbReference type="InterPro" id="IPR000219">
    <property type="entry name" value="DH_dom"/>
</dbReference>
<feature type="compositionally biased region" description="Low complexity" evidence="6">
    <location>
        <begin position="235"/>
        <end position="248"/>
    </location>
</feature>
<feature type="compositionally biased region" description="Polar residues" evidence="6">
    <location>
        <begin position="136"/>
        <end position="146"/>
    </location>
</feature>
<dbReference type="PANTHER" id="PTHR45872">
    <property type="entry name" value="RHO GUANINE NUCLEOTIDE EXCHANGE FACTOR 2, ISOFORM D"/>
    <property type="match status" value="1"/>
</dbReference>
<feature type="region of interest" description="Disordered" evidence="6">
    <location>
        <begin position="1088"/>
        <end position="1108"/>
    </location>
</feature>
<feature type="compositionally biased region" description="Polar residues" evidence="6">
    <location>
        <begin position="1655"/>
        <end position="1664"/>
    </location>
</feature>
<feature type="region of interest" description="Disordered" evidence="6">
    <location>
        <begin position="1406"/>
        <end position="1479"/>
    </location>
</feature>
<evidence type="ECO:0000259" key="8">
    <source>
        <dbReference type="PROSITE" id="PS50010"/>
    </source>
</evidence>
<dbReference type="Gene3D" id="1.20.900.10">
    <property type="entry name" value="Dbl homology (DH) domain"/>
    <property type="match status" value="1"/>
</dbReference>
<feature type="compositionally biased region" description="Basic and acidic residues" evidence="6">
    <location>
        <begin position="1449"/>
        <end position="1479"/>
    </location>
</feature>
<keyword evidence="9" id="KW-1185">Reference proteome</keyword>
<dbReference type="PROSITE" id="PS50003">
    <property type="entry name" value="PH_DOMAIN"/>
    <property type="match status" value="1"/>
</dbReference>
<dbReference type="RefSeq" id="XP_013789491.1">
    <property type="nucleotide sequence ID" value="XM_013934037.2"/>
</dbReference>
<feature type="compositionally biased region" description="Basic and acidic residues" evidence="6">
    <location>
        <begin position="1142"/>
        <end position="1177"/>
    </location>
</feature>
<dbReference type="SMART" id="SM00325">
    <property type="entry name" value="RhoGEF"/>
    <property type="match status" value="1"/>
</dbReference>
<dbReference type="Proteomes" id="UP000694941">
    <property type="component" value="Unplaced"/>
</dbReference>
<dbReference type="InterPro" id="IPR035899">
    <property type="entry name" value="DBL_dom_sf"/>
</dbReference>
<dbReference type="Gene3D" id="2.30.29.30">
    <property type="entry name" value="Pleckstrin-homology domain (PH domain)/Phosphotyrosine-binding domain (PTB)"/>
    <property type="match status" value="1"/>
</dbReference>
<feature type="compositionally biased region" description="Polar residues" evidence="6">
    <location>
        <begin position="222"/>
        <end position="234"/>
    </location>
</feature>
<feature type="compositionally biased region" description="Low complexity" evidence="6">
    <location>
        <begin position="204"/>
        <end position="221"/>
    </location>
</feature>
<feature type="compositionally biased region" description="Basic and acidic residues" evidence="6">
    <location>
        <begin position="2223"/>
        <end position="2258"/>
    </location>
</feature>
<feature type="region of interest" description="Disordered" evidence="6">
    <location>
        <begin position="1842"/>
        <end position="1927"/>
    </location>
</feature>
<dbReference type="InterPro" id="IPR011993">
    <property type="entry name" value="PH-like_dom_sf"/>
</dbReference>
<feature type="region of interest" description="Disordered" evidence="6">
    <location>
        <begin position="167"/>
        <end position="248"/>
    </location>
</feature>
<keyword evidence="3" id="KW-0597">Phosphoprotein</keyword>
<feature type="compositionally biased region" description="Polar residues" evidence="6">
    <location>
        <begin position="82"/>
        <end position="92"/>
    </location>
</feature>
<organism evidence="9 10">
    <name type="scientific">Limulus polyphemus</name>
    <name type="common">Atlantic horseshoe crab</name>
    <dbReference type="NCBI Taxonomy" id="6850"/>
    <lineage>
        <taxon>Eukaryota</taxon>
        <taxon>Metazoa</taxon>
        <taxon>Ecdysozoa</taxon>
        <taxon>Arthropoda</taxon>
        <taxon>Chelicerata</taxon>
        <taxon>Merostomata</taxon>
        <taxon>Xiphosura</taxon>
        <taxon>Limulidae</taxon>
        <taxon>Limulus</taxon>
    </lineage>
</organism>
<feature type="compositionally biased region" description="Basic and acidic residues" evidence="6">
    <location>
        <begin position="1406"/>
        <end position="1437"/>
    </location>
</feature>
<evidence type="ECO:0000256" key="3">
    <source>
        <dbReference type="ARBA" id="ARBA00022553"/>
    </source>
</evidence>
<feature type="compositionally biased region" description="Basic and acidic residues" evidence="6">
    <location>
        <begin position="1870"/>
        <end position="1927"/>
    </location>
</feature>
<feature type="region of interest" description="Disordered" evidence="6">
    <location>
        <begin position="1763"/>
        <end position="1793"/>
    </location>
</feature>
<feature type="region of interest" description="Disordered" evidence="6">
    <location>
        <begin position="1511"/>
        <end position="1535"/>
    </location>
</feature>
<evidence type="ECO:0000259" key="7">
    <source>
        <dbReference type="PROSITE" id="PS50003"/>
    </source>
</evidence>
<evidence type="ECO:0000313" key="10">
    <source>
        <dbReference type="RefSeq" id="XP_013789491.1"/>
    </source>
</evidence>
<feature type="compositionally biased region" description="Acidic residues" evidence="6">
    <location>
        <begin position="680"/>
        <end position="690"/>
    </location>
</feature>
<reference evidence="10" key="1">
    <citation type="submission" date="2025-08" db="UniProtKB">
        <authorList>
            <consortium name="RefSeq"/>
        </authorList>
    </citation>
    <scope>IDENTIFICATION</scope>
    <source>
        <tissue evidence="10">Muscle</tissue>
    </source>
</reference>
<keyword evidence="4 5" id="KW-0175">Coiled coil</keyword>
<feature type="region of interest" description="Disordered" evidence="6">
    <location>
        <begin position="2013"/>
        <end position="2060"/>
    </location>
</feature>
<sequence>MNIHKLCVKVVEEKCVGTFRNKKDKNRNRMSGIMENIIGKNRKQVEQSKECNLQIDPGLSYLYGASSASQINEGEKTTILSQSDQSLNQSEGGNDDSKTLYNNSGLGIQEGVSDDSKIYINKDSDIQEEVRDDSKQLYNNSGSSIQGPKEKSELIFTGRSESFRLRREYKTPLRKGSDSNIPRSQSDAEVDDKTIASLNKTGGSSVSSLSTRSLDSSSNSLEVMQNTTEGTPVNSGSGSSLSTGRLQSTFSSSSSSLSHLLQFDDSDLEAENEPPKWQENVNSNVIRNLKPKEKKRQDVINELFHTERTHVRNLKVLDRLFFKPLQQEKLLQQDLLDLLFPNLEELLKIHSRFNSIMKTKRREQPVIQDIGDIMLQMLDGSSGEELKSGAAVFCHNQSVALKLLKSKQKKDQKLAQFLSDTEANPLCRRLQLKDIIATGFQRLTKYPLLLENVAKYTSQKSEEHGKLLRAVDCSKQILAHVNQAVKEAENEHRLSELQKKIDRTAFEKVEASIVHSYRHLDLTKHKLIQEGPLIWRLHKQKTIEMHVVLLEEILLLLQKQDDKLQLKFHNNNLTSGREDTKVTHSPVLRVQNLFTRNVATDSKAFFIVSTSEQHAIYEFVASSTSERKKWLRCIAEAVEAQKAKSKDGSSGRDEYLQKNKLMSVSLESSHSTSSIGVESTETEEPSDDLSLDAFPLSETEISSLNHSTADDHAHSLSSQSKDTCSSCSSFEKIELFNVSTESQLINPLEIEVSKGPVVQTAESVVTPVELVTCKDEETTNDSREEEDLVSHIFQVPIEEMEHAAETVKEFEGEKRMKDLILASIYQANQLTALVREVLRVSDDESVYSKEESVVAHLETSSAAVARKSIVPSERLMNISNALNKNLTQLLSFVTEKEEQMQLQEKHGSSREQLQFFHETHQLCCNTISLSTNNLIASQSRPNSYISVTSSLSDDLSDLLNHSDEKPDAIKEVNTNDVHDIEEDYHKEESEDKDTEKIELGQEWKDREKNIVNTTESDVEGNIEECCVHNTERDYIKNDTDNVKEKELWGKKVKENYKNWEEHKSNLENLNEEEEENKHNKREMNVNFGKKLDHMSEDNKQGNKNFEKRFDNMNEDGEEEEDKELNENFKKGLDSMNEEEQDNKELNENTEKELDKMNEEEQDKGSSENFEKSFHNMNEDGEGEQNNKWLNENLRIGLDNINKVEEQDNKELIGNFKKGLESMNEEEQDNKELNENTEKELDKMNEEQDNKELNENTEKELDKMNEEQGNKALNENCEKELDKMNEEKQDNKELNENFEKELDKMNEEEQGNKELNDNIKKGLDSNDKIEQDCKELNENLEKGLAMSKKEQDNKEFNENFEKELDKMNEEHGNKALNENCEEELDKMTEEKQDNKELNENFEKELDKMKEEEQNNKELNDNIEKGLDSNDKKEQDCKELNGNLEKGLAMSKKEQDNKELNENFGKELDKMNEEQGKKALNEKCEKELDKINEEEQGNKELNQNFEKELDKMNKEQNNKELNKDTEKELDKVNKEEQGNIELNDNVKKGLDEINEEGQGCKELNKIKKGLDSMDKELNENLEKGLDKKKIEVQDTKELNVNCEKIYDSTNEEEQNNKELNEKGLDKMNKGIWCKELNDNLEKGFDKMNTEEQDNKQLSENSENGLESMNDLEKVLDSTSEEERDNQKLNKIFENGLKSMNKEECYIKELNENFEKGSDNMNKQEQDNQELNENFEKVLDSMDKEKHDNEELNENFENGLISINKEQQDNKELDENLGGEFDKMNSEEQDDKTSNENFIKELGSVYKEEQKSKELNEKLGIVLDNMDKEEQNKLNEILEKGLNKMKKEEQDNKELNQSFEKGLYNMNEDEKEDKELEEIFGKELENMNKNEMEGSDEAEFKSMEEKEDKKELKCETGWENLDGKENNEETLNKNLKEKMKKMEGEEKHNWEELINVEEHLLLEKELKHDSENKLGIQLNKKERKNEAKLKESSEEILKNLTDENILDEKEKGLKMEEDKLDKKEFEKSGDTKVENLTKEEKLEKKELKENSEEGLKKQTDNEQFHKELVENFEKEIEHMKEEERYKKILKENCKKGKEISNEVEKLDENGQVYLSEEVILSEKRIGNLLGEEKFNKELMKNYEKGLENLTEELILVKNGLGDLSEEEKMDRELNKNCKETLDHLSEELKLDKELSENCEKKLENFNEGEQIIIKSQEVLGNSGILREQEDQKHSHEVGKRDNVEESKFNDVEEERKNKEICQEESDERSEQGEIPSNVKLKNSDHCCYEERCGEYEQLVDRNYQDRSEQFSDSTYEDQNVEHVYFKQTIKSACREENIMDEDYQRPTNDKDQSHQKISAEIMSLNISAKNIASDNQNMPEPNVNLDVNEVVQLST</sequence>
<feature type="region of interest" description="Disordered" evidence="6">
    <location>
        <begin position="82"/>
        <end position="107"/>
    </location>
</feature>
<dbReference type="InterPro" id="IPR001849">
    <property type="entry name" value="PH_domain"/>
</dbReference>
<dbReference type="Pfam" id="PF17838">
    <property type="entry name" value="PH_16"/>
    <property type="match status" value="1"/>
</dbReference>
<feature type="compositionally biased region" description="Basic and acidic residues" evidence="6">
    <location>
        <begin position="167"/>
        <end position="177"/>
    </location>
</feature>
<dbReference type="PROSITE" id="PS50010">
    <property type="entry name" value="DH_2"/>
    <property type="match status" value="1"/>
</dbReference>
<feature type="compositionally biased region" description="Basic and acidic residues" evidence="6">
    <location>
        <begin position="1641"/>
        <end position="1654"/>
    </location>
</feature>
<dbReference type="SUPFAM" id="SSF50729">
    <property type="entry name" value="PH domain-like"/>
    <property type="match status" value="1"/>
</dbReference>
<feature type="domain" description="DH" evidence="8">
    <location>
        <begin position="295"/>
        <end position="484"/>
    </location>
</feature>
<feature type="region of interest" description="Disordered" evidence="6">
    <location>
        <begin position="1217"/>
        <end position="1325"/>
    </location>
</feature>
<feature type="compositionally biased region" description="Polar residues" evidence="6">
    <location>
        <begin position="178"/>
        <end position="187"/>
    </location>
</feature>
<evidence type="ECO:0000256" key="4">
    <source>
        <dbReference type="ARBA" id="ARBA00023054"/>
    </source>
</evidence>
<evidence type="ECO:0000313" key="9">
    <source>
        <dbReference type="Proteomes" id="UP000694941"/>
    </source>
</evidence>
<feature type="region of interest" description="Disordered" evidence="6">
    <location>
        <begin position="667"/>
        <end position="690"/>
    </location>
</feature>
<dbReference type="GeneID" id="106473352"/>
<dbReference type="SMART" id="SM00233">
    <property type="entry name" value="PH"/>
    <property type="match status" value="1"/>
</dbReference>
<dbReference type="PANTHER" id="PTHR45872:SF2">
    <property type="entry name" value="RHO GUANINE NUCLEOTIDE EXCHANGE FACTOR 2, ISOFORM D"/>
    <property type="match status" value="1"/>
</dbReference>
<evidence type="ECO:0000256" key="1">
    <source>
        <dbReference type="ARBA" id="ARBA00004496"/>
    </source>
</evidence>
<feature type="region of interest" description="Disordered" evidence="6">
    <location>
        <begin position="1131"/>
        <end position="1187"/>
    </location>
</feature>
<keyword evidence="2" id="KW-0963">Cytoplasm</keyword>
<accession>A0ABM1BVI8</accession>
<evidence type="ECO:0000256" key="2">
    <source>
        <dbReference type="ARBA" id="ARBA00022490"/>
    </source>
</evidence>
<gene>
    <name evidence="10" type="primary">LOC106473352</name>
</gene>
<dbReference type="Pfam" id="PF00621">
    <property type="entry name" value="RhoGEF"/>
    <property type="match status" value="1"/>
</dbReference>
<dbReference type="InterPro" id="IPR041020">
    <property type="entry name" value="PH_16"/>
</dbReference>
<feature type="compositionally biased region" description="Basic and acidic residues" evidence="6">
    <location>
        <begin position="1275"/>
        <end position="1325"/>
    </location>
</feature>